<feature type="transmembrane region" description="Helical" evidence="19">
    <location>
        <begin position="130"/>
        <end position="152"/>
    </location>
</feature>
<evidence type="ECO:0000256" key="13">
    <source>
        <dbReference type="ARBA" id="ARBA00054965"/>
    </source>
</evidence>
<dbReference type="GO" id="GO:0005886">
    <property type="term" value="C:plasma membrane"/>
    <property type="evidence" value="ECO:0000318"/>
    <property type="project" value="GO_Central"/>
</dbReference>
<feature type="transmembrane region" description="Helical" evidence="19">
    <location>
        <begin position="201"/>
        <end position="226"/>
    </location>
</feature>
<feature type="transmembrane region" description="Helical" evidence="19">
    <location>
        <begin position="42"/>
        <end position="66"/>
    </location>
</feature>
<comment type="similarity">
    <text evidence="14">Belongs to the nematode receptor-like protein str family.</text>
</comment>
<keyword evidence="9 19" id="KW-0472">Membrane</keyword>
<dbReference type="RefSeq" id="NP_510134.1">
    <property type="nucleotide sequence ID" value="NM_077733.5"/>
</dbReference>
<dbReference type="OrthoDB" id="5819344at2759"/>
<dbReference type="Pfam" id="PF10326">
    <property type="entry name" value="7TM_GPCR_Str"/>
    <property type="match status" value="1"/>
</dbReference>
<organism evidence="20 21">
    <name type="scientific">Caenorhabditis elegans</name>
    <dbReference type="NCBI Taxonomy" id="6239"/>
    <lineage>
        <taxon>Eukaryota</taxon>
        <taxon>Metazoa</taxon>
        <taxon>Ecdysozoa</taxon>
        <taxon>Nematoda</taxon>
        <taxon>Chromadorea</taxon>
        <taxon>Rhabditida</taxon>
        <taxon>Rhabditina</taxon>
        <taxon>Rhabditomorpha</taxon>
        <taxon>Rhabditoidea</taxon>
        <taxon>Rhabditidae</taxon>
        <taxon>Peloderinae</taxon>
        <taxon>Caenorhabditis</taxon>
    </lineage>
</organism>
<keyword evidence="2" id="KW-1003">Cell membrane</keyword>
<dbReference type="WormBase" id="T22H6.3">
    <property type="protein sequence ID" value="CE16441"/>
    <property type="gene ID" value="WBGene00006175"/>
    <property type="gene designation" value="str-124"/>
</dbReference>
<gene>
    <name evidence="20 22" type="primary">str-124</name>
    <name evidence="20" type="ORF">CELE_T22H6.3</name>
    <name evidence="22" type="ORF">T22H6.3</name>
</gene>
<dbReference type="PIR" id="T25142">
    <property type="entry name" value="T25142"/>
</dbReference>
<evidence type="ECO:0000313" key="21">
    <source>
        <dbReference type="Proteomes" id="UP000001940"/>
    </source>
</evidence>
<sequence length="339" mass="38803">MNVKEVIQIIQYSGFVSAQIINVVLLYLLFFKANKKLGKYRVLMIVFSIFGMMYSLIEVLTFPVMFCKGRSLSICSDGPFTLKKSIGFPLIAVYCASFGMCISLLALHFYYRYIAVCRPDKLFYFDGNRILYCLSPCFLIFFVWTLNVFLFMKPDQEKEDYYYDVLMDGYGIDSHKVSFLSMMYKSPDTDTTPAHWNLFQLFGLAICCVIMTSCFSIIIFCGFKSWKQMKNCTTQMSKKTRELNRQLFLTLGIQTLLPLITMYLPGGCFILLPAFGIELGANANQTGAFIGVYPALDPFIAIFLIKDFRNYVFCKSLKLSRISTATENTKKSQSNMNAL</sequence>
<feature type="transmembrane region" description="Helical" evidence="19">
    <location>
        <begin position="247"/>
        <end position="275"/>
    </location>
</feature>
<dbReference type="GO" id="GO:0006935">
    <property type="term" value="P:chemotaxis"/>
    <property type="evidence" value="ECO:0007669"/>
    <property type="project" value="UniProtKB-KW"/>
</dbReference>
<keyword evidence="8" id="KW-0969">Cilium</keyword>
<evidence type="ECO:0000256" key="15">
    <source>
        <dbReference type="ARBA" id="ARBA00064300"/>
    </source>
</evidence>
<dbReference type="Bgee" id="WBGene00006175">
    <property type="expression patterns" value="Expressed in adult organism"/>
</dbReference>
<evidence type="ECO:0000256" key="14">
    <source>
        <dbReference type="ARBA" id="ARBA00061678"/>
    </source>
</evidence>
<dbReference type="FunFam" id="1.20.1070.10:FF:000128">
    <property type="entry name" value="Seven TM Receptor"/>
    <property type="match status" value="1"/>
</dbReference>
<evidence type="ECO:0000256" key="4">
    <source>
        <dbReference type="ARBA" id="ARBA00022606"/>
    </source>
</evidence>
<dbReference type="AlphaFoldDB" id="O18114"/>
<evidence type="ECO:0000256" key="16">
    <source>
        <dbReference type="ARBA" id="ARBA00067967"/>
    </source>
</evidence>
<dbReference type="Proteomes" id="UP000001940">
    <property type="component" value="Chromosome X"/>
</dbReference>
<keyword evidence="7 19" id="KW-1133">Transmembrane helix</keyword>
<keyword evidence="4" id="KW-0716">Sensory transduction</keyword>
<evidence type="ECO:0000256" key="12">
    <source>
        <dbReference type="ARBA" id="ARBA00023273"/>
    </source>
</evidence>
<dbReference type="CTD" id="188768"/>
<proteinExistence type="inferred from homology"/>
<comment type="subcellular location">
    <subcellularLocation>
        <location evidence="1">Cell projection</location>
        <location evidence="1">Cilium membrane</location>
        <topology evidence="1">Multi-pass membrane protein</topology>
    </subcellularLocation>
</comment>
<feature type="transmembrane region" description="Helical" evidence="19">
    <location>
        <begin position="6"/>
        <end position="30"/>
    </location>
</feature>
<dbReference type="PANTHER" id="PTHR22943:SF253">
    <property type="entry name" value="SEVEN TM RECEPTOR"/>
    <property type="match status" value="1"/>
</dbReference>
<evidence type="ECO:0000256" key="3">
    <source>
        <dbReference type="ARBA" id="ARBA00022500"/>
    </source>
</evidence>
<dbReference type="PANTHER" id="PTHR22943">
    <property type="entry name" value="7-TRANSMEMBRANE DOMAIN RECEPTOR C.ELEGANS"/>
    <property type="match status" value="1"/>
</dbReference>
<protein>
    <recommendedName>
        <fullName evidence="16">Serpentine receptor class r-10</fullName>
    </recommendedName>
    <alternativeName>
        <fullName evidence="17">Odorant response abnormal protein 10</fullName>
    </alternativeName>
    <alternativeName>
        <fullName evidence="18">Olfactory receptor 10</fullName>
    </alternativeName>
</protein>
<keyword evidence="5 19" id="KW-0812">Transmembrane</keyword>
<keyword evidence="10 20" id="KW-0675">Receptor</keyword>
<accession>O18114</accession>
<dbReference type="PhylomeDB" id="O18114"/>
<accession>Q22688</accession>
<keyword evidence="6" id="KW-0552">Olfaction</keyword>
<evidence type="ECO:0000256" key="2">
    <source>
        <dbReference type="ARBA" id="ARBA00022475"/>
    </source>
</evidence>
<dbReference type="SUPFAM" id="SSF81321">
    <property type="entry name" value="Family A G protein-coupled receptor-like"/>
    <property type="match status" value="1"/>
</dbReference>
<feature type="transmembrane region" description="Helical" evidence="19">
    <location>
        <begin position="86"/>
        <end position="110"/>
    </location>
</feature>
<evidence type="ECO:0000256" key="17">
    <source>
        <dbReference type="ARBA" id="ARBA00078653"/>
    </source>
</evidence>
<keyword evidence="11" id="KW-0325">Glycoprotein</keyword>
<dbReference type="GO" id="GO:0060170">
    <property type="term" value="C:ciliary membrane"/>
    <property type="evidence" value="ECO:0007669"/>
    <property type="project" value="UniProtKB-SubCell"/>
</dbReference>
<evidence type="ECO:0000256" key="19">
    <source>
        <dbReference type="SAM" id="Phobius"/>
    </source>
</evidence>
<dbReference type="GO" id="GO:0042048">
    <property type="term" value="P:olfactory behavior"/>
    <property type="evidence" value="ECO:0000318"/>
    <property type="project" value="GO_Central"/>
</dbReference>
<evidence type="ECO:0000256" key="10">
    <source>
        <dbReference type="ARBA" id="ARBA00023170"/>
    </source>
</evidence>
<dbReference type="EMBL" id="BX284606">
    <property type="protein sequence ID" value="CAA90674.1"/>
    <property type="molecule type" value="Genomic_DNA"/>
</dbReference>
<dbReference type="OMA" id="LPLITMY"/>
<dbReference type="HOGENOM" id="CLU_036335_2_1_1"/>
<dbReference type="KEGG" id="cel:CELE_T22H6.3"/>
<evidence type="ECO:0000313" key="22">
    <source>
        <dbReference type="WormBase" id="T22H6.3"/>
    </source>
</evidence>
<evidence type="ECO:0000256" key="5">
    <source>
        <dbReference type="ARBA" id="ARBA00022692"/>
    </source>
</evidence>
<keyword evidence="12" id="KW-0966">Cell projection</keyword>
<keyword evidence="21" id="KW-1185">Reference proteome</keyword>
<dbReference type="GO" id="GO:0038022">
    <property type="term" value="F:G protein-coupled olfactory receptor activity"/>
    <property type="evidence" value="ECO:0000318"/>
    <property type="project" value="GO_Central"/>
</dbReference>
<evidence type="ECO:0000256" key="8">
    <source>
        <dbReference type="ARBA" id="ARBA00023069"/>
    </source>
</evidence>
<comment type="function">
    <text evidence="13">An odorant receptor which affects chemotaxis to the volatile odorant diacetyl. Specifies AWA neuronal cell fate via the odr-7 pathway.</text>
</comment>
<dbReference type="GeneID" id="188768"/>
<comment type="subunit">
    <text evidence="15">Interacts with odr-4.</text>
</comment>
<evidence type="ECO:0000256" key="1">
    <source>
        <dbReference type="ARBA" id="ARBA00004272"/>
    </source>
</evidence>
<keyword evidence="3" id="KW-0145">Chemotaxis</keyword>
<evidence type="ECO:0000256" key="7">
    <source>
        <dbReference type="ARBA" id="ARBA00022989"/>
    </source>
</evidence>
<evidence type="ECO:0000256" key="11">
    <source>
        <dbReference type="ARBA" id="ARBA00023180"/>
    </source>
</evidence>
<dbReference type="Gene3D" id="1.20.1070.10">
    <property type="entry name" value="Rhodopsin 7-helix transmembrane proteins"/>
    <property type="match status" value="1"/>
</dbReference>
<dbReference type="eggNOG" id="ENOG502TFF7">
    <property type="taxonomic scope" value="Eukaryota"/>
</dbReference>
<name>O18114_CAEEL</name>
<feature type="transmembrane region" description="Helical" evidence="19">
    <location>
        <begin position="287"/>
        <end position="305"/>
    </location>
</feature>
<dbReference type="AGR" id="WB:WBGene00006175"/>
<evidence type="ECO:0000256" key="18">
    <source>
        <dbReference type="ARBA" id="ARBA00082489"/>
    </source>
</evidence>
<dbReference type="GO" id="GO:0007186">
    <property type="term" value="P:G protein-coupled receptor signaling pathway"/>
    <property type="evidence" value="ECO:0000318"/>
    <property type="project" value="GO_Central"/>
</dbReference>
<dbReference type="PaxDb" id="6239-T22H6.3"/>
<dbReference type="InterPro" id="IPR019428">
    <property type="entry name" value="7TM_GPCR_serpentine_rcpt_Str"/>
</dbReference>
<dbReference type="InParanoid" id="O18114"/>
<evidence type="ECO:0000256" key="6">
    <source>
        <dbReference type="ARBA" id="ARBA00022725"/>
    </source>
</evidence>
<evidence type="ECO:0000313" key="20">
    <source>
        <dbReference type="EMBL" id="CAA90674.1"/>
    </source>
</evidence>
<dbReference type="UCSC" id="T22H6.3">
    <property type="organism name" value="c. elegans"/>
</dbReference>
<reference evidence="20 21" key="1">
    <citation type="journal article" date="1998" name="Science">
        <title>Genome sequence of the nematode C. elegans: a platform for investigating biology.</title>
        <authorList>
            <consortium name="The C. elegans sequencing consortium"/>
            <person name="Sulson J.E."/>
            <person name="Waterston R."/>
        </authorList>
    </citation>
    <scope>NUCLEOTIDE SEQUENCE [LARGE SCALE GENOMIC DNA]</scope>
    <source>
        <strain evidence="20 21">Bristol N2</strain>
    </source>
</reference>
<evidence type="ECO:0000256" key="9">
    <source>
        <dbReference type="ARBA" id="ARBA00023136"/>
    </source>
</evidence>